<protein>
    <submittedName>
        <fullName evidence="4">Peptidoglycan DD-metalloendopeptidase family protein</fullName>
    </submittedName>
</protein>
<reference evidence="4 5" key="1">
    <citation type="journal article" date="2021" name="Arch. Microbiol.">
        <title>Harenicola maris gen. nov., sp. nov. isolated from the Sea of Japan shallow sediments.</title>
        <authorList>
            <person name="Romanenko L.A."/>
            <person name="Kurilenko V.V."/>
            <person name="Chernysheva N.Y."/>
            <person name="Tekutyeva L.A."/>
            <person name="Velansky P.V."/>
            <person name="Svetashev V.I."/>
            <person name="Isaeva M.P."/>
        </authorList>
    </citation>
    <scope>NUCLEOTIDE SEQUENCE [LARGE SCALE GENOMIC DNA]</scope>
    <source>
        <strain evidence="4 5">KMM 3653</strain>
    </source>
</reference>
<gene>
    <name evidence="4" type="ORF">IV417_02995</name>
</gene>
<dbReference type="CDD" id="cd12797">
    <property type="entry name" value="M23_peptidase"/>
    <property type="match status" value="1"/>
</dbReference>
<dbReference type="InterPro" id="IPR016047">
    <property type="entry name" value="M23ase_b-sheet_dom"/>
</dbReference>
<dbReference type="AlphaFoldDB" id="A0AAP2CNG6"/>
<dbReference type="PANTHER" id="PTHR21666">
    <property type="entry name" value="PEPTIDASE-RELATED"/>
    <property type="match status" value="1"/>
</dbReference>
<accession>A0AAP2CNG6</accession>
<feature type="chain" id="PRO_5043001332" evidence="2">
    <location>
        <begin position="21"/>
        <end position="396"/>
    </location>
</feature>
<dbReference type="InterPro" id="IPR018392">
    <property type="entry name" value="LysM"/>
</dbReference>
<keyword evidence="2" id="KW-0732">Signal</keyword>
<feature type="signal peptide" evidence="2">
    <location>
        <begin position="1"/>
        <end position="20"/>
    </location>
</feature>
<dbReference type="RefSeq" id="WP_327792546.1">
    <property type="nucleotide sequence ID" value="NZ_JADQAZ010000001.1"/>
</dbReference>
<dbReference type="CDD" id="cd00118">
    <property type="entry name" value="LysM"/>
    <property type="match status" value="1"/>
</dbReference>
<feature type="domain" description="LysM" evidence="3">
    <location>
        <begin position="64"/>
        <end position="108"/>
    </location>
</feature>
<evidence type="ECO:0000256" key="1">
    <source>
        <dbReference type="SAM" id="MobiDB-lite"/>
    </source>
</evidence>
<dbReference type="InterPro" id="IPR011055">
    <property type="entry name" value="Dup_hybrid_motif"/>
</dbReference>
<dbReference type="PROSITE" id="PS51257">
    <property type="entry name" value="PROKAR_LIPOPROTEIN"/>
    <property type="match status" value="1"/>
</dbReference>
<feature type="region of interest" description="Disordered" evidence="1">
    <location>
        <begin position="219"/>
        <end position="286"/>
    </location>
</feature>
<name>A0AAP2CNG6_9RHOB</name>
<feature type="region of interest" description="Disordered" evidence="1">
    <location>
        <begin position="141"/>
        <end position="169"/>
    </location>
</feature>
<feature type="compositionally biased region" description="Low complexity" evidence="1">
    <location>
        <begin position="272"/>
        <end position="286"/>
    </location>
</feature>
<evidence type="ECO:0000313" key="5">
    <source>
        <dbReference type="Proteomes" id="UP001315686"/>
    </source>
</evidence>
<dbReference type="GO" id="GO:0004222">
    <property type="term" value="F:metalloendopeptidase activity"/>
    <property type="evidence" value="ECO:0007669"/>
    <property type="project" value="TreeGrafter"/>
</dbReference>
<dbReference type="InterPro" id="IPR036779">
    <property type="entry name" value="LysM_dom_sf"/>
</dbReference>
<keyword evidence="5" id="KW-1185">Reference proteome</keyword>
<dbReference type="EMBL" id="JADQAZ010000001">
    <property type="protein sequence ID" value="MBT0956342.1"/>
    <property type="molecule type" value="Genomic_DNA"/>
</dbReference>
<dbReference type="Gene3D" id="3.10.350.10">
    <property type="entry name" value="LysM domain"/>
    <property type="match status" value="1"/>
</dbReference>
<dbReference type="PROSITE" id="PS51782">
    <property type="entry name" value="LYSM"/>
    <property type="match status" value="2"/>
</dbReference>
<dbReference type="SUPFAM" id="SSF51261">
    <property type="entry name" value="Duplicated hybrid motif"/>
    <property type="match status" value="1"/>
</dbReference>
<sequence>MGHSNRLLSLCLATSFVGLAACSDFDLDLRDVGRGFDTSDAVKVQAEPRPKADDRGILSYPNYQVAVARRGDTVTDVANRIGLPVDELARYNGVPVDAKLNRGELLALPRRVEEPSPATGASITGPIRPTETVDVTALASNAIDRAEPARTAPSGTSGQEPTRHQVKRGETAYSVARLYNVSPKSLADWNGLGSDLSIREGQYLLIPVAAAAIPEPAIEEDTSAPGQGSTTPTPPSAAAPLPDETPERTAATTTTTGAPAPAAGTPPSPELAAQATSASSSAALARPADGNVIRDFQKGKNDGIDIGASAGAPVRAADAGTVAAITTDTDQVPIIVVRHSGGLLTVYANVDGVKVKKGDRVKRGQTIAAVRAGSPSFLHFEVRKGLEAVDPASYLN</sequence>
<feature type="compositionally biased region" description="Low complexity" evidence="1">
    <location>
        <begin position="249"/>
        <end position="263"/>
    </location>
</feature>
<dbReference type="Proteomes" id="UP001315686">
    <property type="component" value="Unassembled WGS sequence"/>
</dbReference>
<feature type="domain" description="LysM" evidence="3">
    <location>
        <begin position="162"/>
        <end position="206"/>
    </location>
</feature>
<dbReference type="Gene3D" id="2.70.70.10">
    <property type="entry name" value="Glucose Permease (Domain IIA)"/>
    <property type="match status" value="1"/>
</dbReference>
<dbReference type="SMART" id="SM00257">
    <property type="entry name" value="LysM"/>
    <property type="match status" value="2"/>
</dbReference>
<evidence type="ECO:0000313" key="4">
    <source>
        <dbReference type="EMBL" id="MBT0956342.1"/>
    </source>
</evidence>
<organism evidence="4 5">
    <name type="scientific">Harenicola maris</name>
    <dbReference type="NCBI Taxonomy" id="2841044"/>
    <lineage>
        <taxon>Bacteria</taxon>
        <taxon>Pseudomonadati</taxon>
        <taxon>Pseudomonadota</taxon>
        <taxon>Alphaproteobacteria</taxon>
        <taxon>Rhodobacterales</taxon>
        <taxon>Paracoccaceae</taxon>
        <taxon>Harenicola</taxon>
    </lineage>
</organism>
<proteinExistence type="predicted"/>
<dbReference type="Pfam" id="PF01551">
    <property type="entry name" value="Peptidase_M23"/>
    <property type="match status" value="1"/>
</dbReference>
<evidence type="ECO:0000256" key="2">
    <source>
        <dbReference type="SAM" id="SignalP"/>
    </source>
</evidence>
<evidence type="ECO:0000259" key="3">
    <source>
        <dbReference type="PROSITE" id="PS51782"/>
    </source>
</evidence>
<dbReference type="InterPro" id="IPR050570">
    <property type="entry name" value="Cell_wall_metabolism_enzyme"/>
</dbReference>
<dbReference type="PANTHER" id="PTHR21666:SF270">
    <property type="entry name" value="MUREIN HYDROLASE ACTIVATOR ENVC"/>
    <property type="match status" value="1"/>
</dbReference>
<dbReference type="SUPFAM" id="SSF54106">
    <property type="entry name" value="LysM domain"/>
    <property type="match status" value="2"/>
</dbReference>
<comment type="caution">
    <text evidence="4">The sequence shown here is derived from an EMBL/GenBank/DDBJ whole genome shotgun (WGS) entry which is preliminary data.</text>
</comment>
<dbReference type="Pfam" id="PF01476">
    <property type="entry name" value="LysM"/>
    <property type="match status" value="2"/>
</dbReference>